<gene>
    <name evidence="2" type="ORF">SAMN04487996_101324</name>
</gene>
<accession>A0A1G6VRR6</accession>
<keyword evidence="3" id="KW-1185">Reference proteome</keyword>
<protein>
    <submittedName>
        <fullName evidence="2">Uncharacterized protein</fullName>
    </submittedName>
</protein>
<keyword evidence="1" id="KW-0812">Transmembrane</keyword>
<dbReference type="AlphaFoldDB" id="A0A1G6VRR6"/>
<dbReference type="EMBL" id="FNAN01000001">
    <property type="protein sequence ID" value="SDD56302.1"/>
    <property type="molecule type" value="Genomic_DNA"/>
</dbReference>
<evidence type="ECO:0000313" key="2">
    <source>
        <dbReference type="EMBL" id="SDD56302.1"/>
    </source>
</evidence>
<keyword evidence="1" id="KW-0472">Membrane</keyword>
<dbReference type="Proteomes" id="UP000198748">
    <property type="component" value="Unassembled WGS sequence"/>
</dbReference>
<sequence length="162" mass="18400">MNSNPATRCRQCYEPVKPFLERLFQNAGIEIIDYRLYRREIQVVLKTIFTPEFFVGDKTGAVTGKLRELNFSMLAETLSGGFLLHHTSSLHRMKAIDRVRNSFLLSWPCYCAILMSRSEMVRGCDRKGEWLVFTGYTALILAVAIILSCKPGLITTSCVVLI</sequence>
<evidence type="ECO:0000256" key="1">
    <source>
        <dbReference type="SAM" id="Phobius"/>
    </source>
</evidence>
<organism evidence="2 3">
    <name type="scientific">Dyadobacter soli</name>
    <dbReference type="NCBI Taxonomy" id="659014"/>
    <lineage>
        <taxon>Bacteria</taxon>
        <taxon>Pseudomonadati</taxon>
        <taxon>Bacteroidota</taxon>
        <taxon>Cytophagia</taxon>
        <taxon>Cytophagales</taxon>
        <taxon>Spirosomataceae</taxon>
        <taxon>Dyadobacter</taxon>
    </lineage>
</organism>
<proteinExistence type="predicted"/>
<feature type="transmembrane region" description="Helical" evidence="1">
    <location>
        <begin position="130"/>
        <end position="148"/>
    </location>
</feature>
<evidence type="ECO:0000313" key="3">
    <source>
        <dbReference type="Proteomes" id="UP000198748"/>
    </source>
</evidence>
<name>A0A1G6VRR6_9BACT</name>
<reference evidence="3" key="1">
    <citation type="submission" date="2016-10" db="EMBL/GenBank/DDBJ databases">
        <authorList>
            <person name="Varghese N."/>
            <person name="Submissions S."/>
        </authorList>
    </citation>
    <scope>NUCLEOTIDE SEQUENCE [LARGE SCALE GENOMIC DNA]</scope>
    <source>
        <strain evidence="3">DSM 25329</strain>
    </source>
</reference>
<keyword evidence="1" id="KW-1133">Transmembrane helix</keyword>